<evidence type="ECO:0000256" key="1">
    <source>
        <dbReference type="ARBA" id="ARBA00023002"/>
    </source>
</evidence>
<dbReference type="Proteomes" id="UP000000644">
    <property type="component" value="Chromosome"/>
</dbReference>
<evidence type="ECO:0000259" key="2">
    <source>
        <dbReference type="Pfam" id="PF01619"/>
    </source>
</evidence>
<organism evidence="3 4">
    <name type="scientific">Polaromonas naphthalenivorans (strain CJ2)</name>
    <dbReference type="NCBI Taxonomy" id="365044"/>
    <lineage>
        <taxon>Bacteria</taxon>
        <taxon>Pseudomonadati</taxon>
        <taxon>Pseudomonadota</taxon>
        <taxon>Betaproteobacteria</taxon>
        <taxon>Burkholderiales</taxon>
        <taxon>Comamonadaceae</taxon>
        <taxon>Polaromonas</taxon>
    </lineage>
</organism>
<dbReference type="PANTHER" id="PTHR13914:SF0">
    <property type="entry name" value="PROLINE DEHYDROGENASE 1, MITOCHONDRIAL"/>
    <property type="match status" value="1"/>
</dbReference>
<dbReference type="AlphaFoldDB" id="A1VQ42"/>
<dbReference type="eggNOG" id="COG0506">
    <property type="taxonomic scope" value="Bacteria"/>
</dbReference>
<dbReference type="SUPFAM" id="SSF51730">
    <property type="entry name" value="FAD-linked oxidoreductase"/>
    <property type="match status" value="1"/>
</dbReference>
<dbReference type="HOGENOM" id="CLU_061158_0_0_4"/>
<dbReference type="InterPro" id="IPR015659">
    <property type="entry name" value="Proline_oxidase"/>
</dbReference>
<reference evidence="4" key="1">
    <citation type="journal article" date="2009" name="Environ. Microbiol.">
        <title>The genome of Polaromonas naphthalenivorans strain CJ2, isolated from coal tar-contaminated sediment, reveals physiological and metabolic versatility and evolution through extensive horizontal gene transfer.</title>
        <authorList>
            <person name="Yagi J.M."/>
            <person name="Sims D."/>
            <person name="Brettin T."/>
            <person name="Bruce D."/>
            <person name="Madsen E.L."/>
        </authorList>
    </citation>
    <scope>NUCLEOTIDE SEQUENCE [LARGE SCALE GENOMIC DNA]</scope>
    <source>
        <strain evidence="4">CJ2</strain>
    </source>
</reference>
<name>A1VQ42_POLNA</name>
<protein>
    <submittedName>
        <fullName evidence="3">L-proline dehydrogenase</fullName>
        <ecNumber evidence="3">1.5.99.8</ecNumber>
    </submittedName>
</protein>
<keyword evidence="1 3" id="KW-0560">Oxidoreductase</keyword>
<dbReference type="STRING" id="365044.Pnap_2465"/>
<keyword evidence="4" id="KW-1185">Reference proteome</keyword>
<proteinExistence type="predicted"/>
<feature type="domain" description="Proline dehydrogenase" evidence="2">
    <location>
        <begin position="50"/>
        <end position="308"/>
    </location>
</feature>
<dbReference type="InterPro" id="IPR002872">
    <property type="entry name" value="Proline_DH_dom"/>
</dbReference>
<dbReference type="InterPro" id="IPR029041">
    <property type="entry name" value="FAD-linked_oxidoreductase-like"/>
</dbReference>
<dbReference type="GO" id="GO:0004657">
    <property type="term" value="F:proline dehydrogenase activity"/>
    <property type="evidence" value="ECO:0007669"/>
    <property type="project" value="InterPro"/>
</dbReference>
<dbReference type="GO" id="GO:0006562">
    <property type="term" value="P:L-proline catabolic process"/>
    <property type="evidence" value="ECO:0007669"/>
    <property type="project" value="InterPro"/>
</dbReference>
<gene>
    <name evidence="3" type="ordered locus">Pnap_2465</name>
</gene>
<dbReference type="Gene3D" id="3.20.20.220">
    <property type="match status" value="1"/>
</dbReference>
<accession>A1VQ42</accession>
<dbReference type="PANTHER" id="PTHR13914">
    <property type="entry name" value="PROLINE OXIDASE"/>
    <property type="match status" value="1"/>
</dbReference>
<dbReference type="Pfam" id="PF01619">
    <property type="entry name" value="Pro_dh"/>
    <property type="match status" value="1"/>
</dbReference>
<dbReference type="KEGG" id="pna:Pnap_2465"/>
<dbReference type="EMBL" id="CP000529">
    <property type="protein sequence ID" value="ABM37770.1"/>
    <property type="molecule type" value="Genomic_DNA"/>
</dbReference>
<evidence type="ECO:0000313" key="3">
    <source>
        <dbReference type="EMBL" id="ABM37770.1"/>
    </source>
</evidence>
<sequence>MRRLWQMTMIKLARSQRVKAWAQSSRAGTALATRYVAGSNVVEGVACATQLLRNKQIRASLFYLGEYVDTPELVAQNVAAKIAVATALGDAGLDVHVSVDPTQIGHQLNPAIARQNAFRIAEAIALASRSHAGSHMLMLDMEDQGVTDATLALHNDIRAAGLPVAVTLQAYLKRSANDMNSLISSGATVRLVKGAFAAGADVAYTTRREVKSNSRNLIDLMFSKDAKATGFKPIIATHDDELQHYASQRAKEQGWVKGVEYEFEMLLGVHSELAELQASNGERVRLYTPFGSDWWPHAMRRIGENPANGMLLARSLVSG</sequence>
<dbReference type="EC" id="1.5.99.8" evidence="3"/>
<evidence type="ECO:0000313" key="4">
    <source>
        <dbReference type="Proteomes" id="UP000000644"/>
    </source>
</evidence>